<evidence type="ECO:0000313" key="5">
    <source>
        <dbReference type="Proteomes" id="UP000244240"/>
    </source>
</evidence>
<dbReference type="InterPro" id="IPR050832">
    <property type="entry name" value="Bact_Acetyltransf"/>
</dbReference>
<dbReference type="PANTHER" id="PTHR43877">
    <property type="entry name" value="AMINOALKYLPHOSPHONATE N-ACETYLTRANSFERASE-RELATED-RELATED"/>
    <property type="match status" value="1"/>
</dbReference>
<gene>
    <name evidence="4" type="ORF">C8P63_12017</name>
</gene>
<dbReference type="Gene3D" id="3.40.630.30">
    <property type="match status" value="1"/>
</dbReference>
<evidence type="ECO:0000256" key="1">
    <source>
        <dbReference type="ARBA" id="ARBA00022679"/>
    </source>
</evidence>
<dbReference type="InterPro" id="IPR000182">
    <property type="entry name" value="GNAT_dom"/>
</dbReference>
<accession>A0A2T6BGN0</accession>
<evidence type="ECO:0000256" key="2">
    <source>
        <dbReference type="ARBA" id="ARBA00023315"/>
    </source>
</evidence>
<dbReference type="GO" id="GO:0016747">
    <property type="term" value="F:acyltransferase activity, transferring groups other than amino-acyl groups"/>
    <property type="evidence" value="ECO:0007669"/>
    <property type="project" value="InterPro"/>
</dbReference>
<keyword evidence="5" id="KW-1185">Reference proteome</keyword>
<keyword evidence="2" id="KW-0012">Acyltransferase</keyword>
<evidence type="ECO:0000259" key="3">
    <source>
        <dbReference type="PROSITE" id="PS51186"/>
    </source>
</evidence>
<dbReference type="PROSITE" id="PS51186">
    <property type="entry name" value="GNAT"/>
    <property type="match status" value="1"/>
</dbReference>
<dbReference type="InterPro" id="IPR016181">
    <property type="entry name" value="Acyl_CoA_acyltransferase"/>
</dbReference>
<proteinExistence type="predicted"/>
<dbReference type="Pfam" id="PF00583">
    <property type="entry name" value="Acetyltransf_1"/>
    <property type="match status" value="1"/>
</dbReference>
<comment type="caution">
    <text evidence="4">The sequence shown here is derived from an EMBL/GenBank/DDBJ whole genome shotgun (WGS) entry which is preliminary data.</text>
</comment>
<organism evidence="4 5">
    <name type="scientific">Melghirimyces profundicolus</name>
    <dbReference type="NCBI Taxonomy" id="1242148"/>
    <lineage>
        <taxon>Bacteria</taxon>
        <taxon>Bacillati</taxon>
        <taxon>Bacillota</taxon>
        <taxon>Bacilli</taxon>
        <taxon>Bacillales</taxon>
        <taxon>Thermoactinomycetaceae</taxon>
        <taxon>Melghirimyces</taxon>
    </lineage>
</organism>
<dbReference type="AlphaFoldDB" id="A0A2T6BGN0"/>
<dbReference type="EMBL" id="QBKR01000020">
    <property type="protein sequence ID" value="PTX55223.1"/>
    <property type="molecule type" value="Genomic_DNA"/>
</dbReference>
<keyword evidence="1 4" id="KW-0808">Transferase</keyword>
<protein>
    <submittedName>
        <fullName evidence="4">Acetyltransferase (GNAT) family protein</fullName>
    </submittedName>
</protein>
<dbReference type="CDD" id="cd04301">
    <property type="entry name" value="NAT_SF"/>
    <property type="match status" value="1"/>
</dbReference>
<name>A0A2T6BGN0_9BACL</name>
<dbReference type="SUPFAM" id="SSF55729">
    <property type="entry name" value="Acyl-CoA N-acyltransferases (Nat)"/>
    <property type="match status" value="1"/>
</dbReference>
<feature type="domain" description="N-acetyltransferase" evidence="3">
    <location>
        <begin position="7"/>
        <end position="156"/>
    </location>
</feature>
<reference evidence="4 5" key="1">
    <citation type="submission" date="2018-04" db="EMBL/GenBank/DDBJ databases">
        <title>Genomic Encyclopedia of Archaeal and Bacterial Type Strains, Phase II (KMG-II): from individual species to whole genera.</title>
        <authorList>
            <person name="Goeker M."/>
        </authorList>
    </citation>
    <scope>NUCLEOTIDE SEQUENCE [LARGE SCALE GENOMIC DNA]</scope>
    <source>
        <strain evidence="4 5">DSM 45787</strain>
    </source>
</reference>
<evidence type="ECO:0000313" key="4">
    <source>
        <dbReference type="EMBL" id="PTX55223.1"/>
    </source>
</evidence>
<dbReference type="PANTHER" id="PTHR43877:SF1">
    <property type="entry name" value="ACETYLTRANSFERASE"/>
    <property type="match status" value="1"/>
</dbReference>
<sequence length="168" mass="19063">MVEEKQGRIRPAREGEAEVLTELALRSKAHWGYDPAFMAACREELTLTRDRMRRRLEVAEEGGRVVGFIELTPEGKGVMRLVSLYVDPSFHGCGWGRRLWERATTLTPEAECTAMIWDADPHAEEFYRRMGGRRTGEAPSESIPGRILPRMQIDWEPAGQCSVCTGRL</sequence>
<dbReference type="Proteomes" id="UP000244240">
    <property type="component" value="Unassembled WGS sequence"/>
</dbReference>